<comment type="caution">
    <text evidence="1">The sequence shown here is derived from an EMBL/GenBank/DDBJ whole genome shotgun (WGS) entry which is preliminary data.</text>
</comment>
<proteinExistence type="predicted"/>
<name>A0ABT0HTP6_9BACT</name>
<gene>
    <name evidence="1" type="ORF">M0L20_27150</name>
</gene>
<dbReference type="Proteomes" id="UP001202180">
    <property type="component" value="Unassembled WGS sequence"/>
</dbReference>
<reference evidence="1 2" key="1">
    <citation type="submission" date="2022-04" db="EMBL/GenBank/DDBJ databases">
        <title>Spirosoma sp. strain RP8 genome sequencing and assembly.</title>
        <authorList>
            <person name="Jung Y."/>
        </authorList>
    </citation>
    <scope>NUCLEOTIDE SEQUENCE [LARGE SCALE GENOMIC DNA]</scope>
    <source>
        <strain evidence="1 2">RP8</strain>
    </source>
</reference>
<dbReference type="EMBL" id="JALPRF010000009">
    <property type="protein sequence ID" value="MCK8495573.1"/>
    <property type="molecule type" value="Genomic_DNA"/>
</dbReference>
<sequence length="244" mass="28371">MNSSIPVDSFIRFFSDQLVKLESLYKWPVRLKTKEALPGFPWHEWAMQSGSASECIALKKYLTQAWNTSDEADKKKLARWIVTDWGGVRSNRPARLEAHWHLIHGDLKKMPVEGIASYSKILTLKDCTQYAIYDARVAACLNAIQLQMKPDEPVFFPYIPSQNQYFRQWPKSENFVNVFSKRRLVSNDDWHELEKHETYTAYLNLLYALKGSFPGTEIYHFEMILFSLAIQLCPQLTEAELNLA</sequence>
<protein>
    <submittedName>
        <fullName evidence="1">Uncharacterized protein</fullName>
    </submittedName>
</protein>
<evidence type="ECO:0000313" key="2">
    <source>
        <dbReference type="Proteomes" id="UP001202180"/>
    </source>
</evidence>
<keyword evidence="2" id="KW-1185">Reference proteome</keyword>
<organism evidence="1 2">
    <name type="scientific">Spirosoma liriopis</name>
    <dbReference type="NCBI Taxonomy" id="2937440"/>
    <lineage>
        <taxon>Bacteria</taxon>
        <taxon>Pseudomonadati</taxon>
        <taxon>Bacteroidota</taxon>
        <taxon>Cytophagia</taxon>
        <taxon>Cytophagales</taxon>
        <taxon>Cytophagaceae</taxon>
        <taxon>Spirosoma</taxon>
    </lineage>
</organism>
<evidence type="ECO:0000313" key="1">
    <source>
        <dbReference type="EMBL" id="MCK8495573.1"/>
    </source>
</evidence>
<dbReference type="RefSeq" id="WP_248480341.1">
    <property type="nucleotide sequence ID" value="NZ_JALPRF010000009.1"/>
</dbReference>
<accession>A0ABT0HTP6</accession>